<comment type="subcellular location">
    <subcellularLocation>
        <location evidence="1">Membrane</location>
        <topology evidence="1">Multi-pass membrane protein</topology>
    </subcellularLocation>
</comment>
<dbReference type="InterPro" id="IPR019109">
    <property type="entry name" value="MamF_MmsF"/>
</dbReference>
<sequence length="135" mass="15140">MDNISLTVSNNMPNAEERLWATLAHLSSFLGGLLTSPTAGWGCFVGPLIVWLIKRNTMPFVDDQGKEAFNFNITLGIFSLALFLLVTITFGLGLIIAVPLWVMLAIYWLVFTIIASFKANQGEQYRYPLTLRIFH</sequence>
<proteinExistence type="predicted"/>
<dbReference type="Proteomes" id="UP000516072">
    <property type="component" value="Chromosome"/>
</dbReference>
<evidence type="ECO:0000256" key="3">
    <source>
        <dbReference type="ARBA" id="ARBA00022989"/>
    </source>
</evidence>
<feature type="transmembrane region" description="Helical" evidence="5">
    <location>
        <begin position="73"/>
        <end position="92"/>
    </location>
</feature>
<keyword evidence="2 5" id="KW-0812">Transmembrane</keyword>
<keyword evidence="4 5" id="KW-0472">Membrane</keyword>
<feature type="transmembrane region" description="Helical" evidence="5">
    <location>
        <begin position="29"/>
        <end position="53"/>
    </location>
</feature>
<evidence type="ECO:0000313" key="7">
    <source>
        <dbReference type="Proteomes" id="UP000516072"/>
    </source>
</evidence>
<name>A0A7G1Q8P4_9GAMM</name>
<dbReference type="AlphaFoldDB" id="A0A7G1Q8P4"/>
<evidence type="ECO:0008006" key="8">
    <source>
        <dbReference type="Google" id="ProtNLM"/>
    </source>
</evidence>
<dbReference type="KEGG" id="ntg:NSCAC_0607"/>
<evidence type="ECO:0000256" key="1">
    <source>
        <dbReference type="ARBA" id="ARBA00004141"/>
    </source>
</evidence>
<feature type="transmembrane region" description="Helical" evidence="5">
    <location>
        <begin position="98"/>
        <end position="117"/>
    </location>
</feature>
<protein>
    <recommendedName>
        <fullName evidence="8">Orotate phosphoribosyltransferase</fullName>
    </recommendedName>
</protein>
<dbReference type="EMBL" id="LR778175">
    <property type="protein sequence ID" value="CAB1275319.1"/>
    <property type="molecule type" value="Genomic_DNA"/>
</dbReference>
<evidence type="ECO:0000256" key="4">
    <source>
        <dbReference type="ARBA" id="ARBA00023136"/>
    </source>
</evidence>
<reference evidence="6 7" key="1">
    <citation type="submission" date="2020-03" db="EMBL/GenBank/DDBJ databases">
        <authorList>
            <person name="Picone N."/>
        </authorList>
    </citation>
    <scope>NUCLEOTIDE SEQUENCE [LARGE SCALE GENOMIC DNA]</scope>
    <source>
        <strain evidence="6">NSCAC1</strain>
    </source>
</reference>
<dbReference type="Pfam" id="PF09685">
    <property type="entry name" value="MamF_MmsF"/>
    <property type="match status" value="1"/>
</dbReference>
<keyword evidence="7" id="KW-1185">Reference proteome</keyword>
<evidence type="ECO:0000256" key="2">
    <source>
        <dbReference type="ARBA" id="ARBA00022692"/>
    </source>
</evidence>
<organism evidence="6 7">
    <name type="scientific">Candidatus Nitrosacidococcus tergens</name>
    <dbReference type="NCBI Taxonomy" id="553981"/>
    <lineage>
        <taxon>Bacteria</taxon>
        <taxon>Pseudomonadati</taxon>
        <taxon>Pseudomonadota</taxon>
        <taxon>Gammaproteobacteria</taxon>
        <taxon>Chromatiales</taxon>
        <taxon>Chromatiaceae</taxon>
        <taxon>Candidatus Nitrosacidococcus</taxon>
    </lineage>
</organism>
<dbReference type="RefSeq" id="WP_197744947.1">
    <property type="nucleotide sequence ID" value="NZ_LR778175.1"/>
</dbReference>
<accession>A0A7G1Q8P4</accession>
<evidence type="ECO:0000256" key="5">
    <source>
        <dbReference type="SAM" id="Phobius"/>
    </source>
</evidence>
<keyword evidence="3 5" id="KW-1133">Transmembrane helix</keyword>
<gene>
    <name evidence="6" type="ORF">NSCAC_0607</name>
</gene>
<evidence type="ECO:0000313" key="6">
    <source>
        <dbReference type="EMBL" id="CAB1275319.1"/>
    </source>
</evidence>